<reference evidence="3 4" key="1">
    <citation type="submission" date="2017-06" db="EMBL/GenBank/DDBJ databases">
        <authorList>
            <person name="Kim H.J."/>
            <person name="Triplett B.A."/>
        </authorList>
    </citation>
    <scope>NUCLEOTIDE SEQUENCE [LARGE SCALE GENOMIC DNA]</scope>
    <source>
        <strain evidence="3 4">DSM 14713</strain>
    </source>
</reference>
<dbReference type="Proteomes" id="UP000217289">
    <property type="component" value="Chromosome"/>
</dbReference>
<keyword evidence="4" id="KW-1185">Reference proteome</keyword>
<dbReference type="Pfam" id="PF13387">
    <property type="entry name" value="Lnb_N"/>
    <property type="match status" value="1"/>
</dbReference>
<feature type="domain" description="Lnb N-terminal periplasmic" evidence="2">
    <location>
        <begin position="252"/>
        <end position="402"/>
    </location>
</feature>
<name>A0A250IR04_9BACT</name>
<dbReference type="RefSeq" id="WP_170115680.1">
    <property type="nucleotide sequence ID" value="NZ_CP022163.1"/>
</dbReference>
<protein>
    <recommendedName>
        <fullName evidence="2">Lnb N-terminal periplasmic domain-containing protein</fullName>
    </recommendedName>
</protein>
<proteinExistence type="predicted"/>
<dbReference type="AlphaFoldDB" id="A0A250IR04"/>
<feature type="signal peptide" evidence="1">
    <location>
        <begin position="1"/>
        <end position="19"/>
    </location>
</feature>
<gene>
    <name evidence="3" type="ORF">MEBOL_007670</name>
</gene>
<dbReference type="KEGG" id="mbd:MEBOL_007670"/>
<dbReference type="EMBL" id="CP022163">
    <property type="protein sequence ID" value="ATB34169.1"/>
    <property type="molecule type" value="Genomic_DNA"/>
</dbReference>
<keyword evidence="1" id="KW-0732">Signal</keyword>
<sequence length="908" mass="101439">MRRLATLVTALLVASPATARTLAERVGALEAEAGLVLRAPASGDAALVAEVEAALALLPPALRHPPGGPLELVLHPEPAPLGMGNESERRPEWSEGQRRFHLYAFVPSSERRATSRTARLSDVELERLWRRRAVVHAVMRRWDEARGWSRTARWRRLSGWLFPFERPLNFTEASRLSYDGAFSRARGRKSASLDLATFAEEFFVPVESLREEALSVDERVRCQEFSKSRALGELLEGEGLGSVAPRPDCPAFDAWANLGELSHFEVLLVASTGRQPESLFGHLMMRPVWREGSVVQGPSFESVVQPVALTGVETAGPGYILKGLSGGFSLAFLTATRGDLSHETLELEQRTIRRFRLRLTEGERIRLIERVWEMERRGYLPYYFATDNCASALLFLINGVLEEGRVARTPGAFWVLPGATLDSLTRVEVTEPGSGESHPLLEHVPDDFESTGDRALRAHASRERVLEALVSRMEPGLATRWRLLHRRLMSPEPGKRREAWARVPALVDATLAATSEPPAVREWVHEYIAQSVRVERAEVDRGEERRLAVERDLLVKVHVAMPTQRDAERERQLTFEREDEVQRRLAALDRIALFEQALATADKREPTIEEAQVLARARAIEDTFITATDVQGALQSGVLAHVDALDFLERDRAHKMQEERARASRSLHASGAARFSVGVGMDARPLGSARPVLALRTAALREGLGESFLHGFRPSSELRVLDGELRLEPVLGLPRVLDSRLTLLGYRTLLREPPWHRNTPFDELGWGMEVLLESQEKTRDLPHRATVQAEALLVVEESPGFRHYAALGVGGRAALRWGQELAPAGGPRFSFSQRVALPGSSLNAIRLEASWAPMFILSRGLRHEAEASLQVDWLVGQWRHRALRVSPRARVLWEGRAEPHLDVAMELL</sequence>
<accession>A0A250IR04</accession>
<evidence type="ECO:0000259" key="2">
    <source>
        <dbReference type="Pfam" id="PF13387"/>
    </source>
</evidence>
<organism evidence="3 4">
    <name type="scientific">Melittangium boletus DSM 14713</name>
    <dbReference type="NCBI Taxonomy" id="1294270"/>
    <lineage>
        <taxon>Bacteria</taxon>
        <taxon>Pseudomonadati</taxon>
        <taxon>Myxococcota</taxon>
        <taxon>Myxococcia</taxon>
        <taxon>Myxococcales</taxon>
        <taxon>Cystobacterineae</taxon>
        <taxon>Archangiaceae</taxon>
        <taxon>Melittangium</taxon>
    </lineage>
</organism>
<evidence type="ECO:0000313" key="4">
    <source>
        <dbReference type="Proteomes" id="UP000217289"/>
    </source>
</evidence>
<feature type="chain" id="PRO_5012829186" description="Lnb N-terminal periplasmic domain-containing protein" evidence="1">
    <location>
        <begin position="20"/>
        <end position="908"/>
    </location>
</feature>
<evidence type="ECO:0000313" key="3">
    <source>
        <dbReference type="EMBL" id="ATB34169.1"/>
    </source>
</evidence>
<evidence type="ECO:0000256" key="1">
    <source>
        <dbReference type="SAM" id="SignalP"/>
    </source>
</evidence>
<dbReference type="InterPro" id="IPR025178">
    <property type="entry name" value="Lnb_N"/>
</dbReference>